<accession>A0A8T0T6I9</accession>
<feature type="compositionally biased region" description="Low complexity" evidence="1">
    <location>
        <begin position="11"/>
        <end position="24"/>
    </location>
</feature>
<comment type="caution">
    <text evidence="2">The sequence shown here is derived from an EMBL/GenBank/DDBJ whole genome shotgun (WGS) entry which is preliminary data.</text>
</comment>
<dbReference type="AlphaFoldDB" id="A0A8T0T6I9"/>
<feature type="region of interest" description="Disordered" evidence="1">
    <location>
        <begin position="1"/>
        <end position="57"/>
    </location>
</feature>
<evidence type="ECO:0000313" key="3">
    <source>
        <dbReference type="Proteomes" id="UP000823388"/>
    </source>
</evidence>
<dbReference type="Proteomes" id="UP000823388">
    <property type="component" value="Chromosome 4N"/>
</dbReference>
<sequence>MPRHSPTVWRASPLSSSSTSAPPTRCSEPTSTRPRLLWGSSGDASRGREDSGAVDGRKDCRSAAAMRAPRGCENCGLPPAAEDLRAAAAGVPVGSAIPVGDGDGDILSP</sequence>
<feature type="compositionally biased region" description="Basic and acidic residues" evidence="1">
    <location>
        <begin position="45"/>
        <end position="57"/>
    </location>
</feature>
<gene>
    <name evidence="2" type="ORF">PVAP13_4NG195311</name>
</gene>
<keyword evidence="3" id="KW-1185">Reference proteome</keyword>
<dbReference type="EMBL" id="CM029044">
    <property type="protein sequence ID" value="KAG2606961.1"/>
    <property type="molecule type" value="Genomic_DNA"/>
</dbReference>
<reference evidence="2" key="1">
    <citation type="submission" date="2020-05" db="EMBL/GenBank/DDBJ databases">
        <title>WGS assembly of Panicum virgatum.</title>
        <authorList>
            <person name="Lovell J.T."/>
            <person name="Jenkins J."/>
            <person name="Shu S."/>
            <person name="Juenger T.E."/>
            <person name="Schmutz J."/>
        </authorList>
    </citation>
    <scope>NUCLEOTIDE SEQUENCE</scope>
    <source>
        <strain evidence="2">AP13</strain>
    </source>
</reference>
<evidence type="ECO:0000256" key="1">
    <source>
        <dbReference type="SAM" id="MobiDB-lite"/>
    </source>
</evidence>
<proteinExistence type="predicted"/>
<name>A0A8T0T6I9_PANVG</name>
<protein>
    <submittedName>
        <fullName evidence="2">Uncharacterized protein</fullName>
    </submittedName>
</protein>
<organism evidence="2 3">
    <name type="scientific">Panicum virgatum</name>
    <name type="common">Blackwell switchgrass</name>
    <dbReference type="NCBI Taxonomy" id="38727"/>
    <lineage>
        <taxon>Eukaryota</taxon>
        <taxon>Viridiplantae</taxon>
        <taxon>Streptophyta</taxon>
        <taxon>Embryophyta</taxon>
        <taxon>Tracheophyta</taxon>
        <taxon>Spermatophyta</taxon>
        <taxon>Magnoliopsida</taxon>
        <taxon>Liliopsida</taxon>
        <taxon>Poales</taxon>
        <taxon>Poaceae</taxon>
        <taxon>PACMAD clade</taxon>
        <taxon>Panicoideae</taxon>
        <taxon>Panicodae</taxon>
        <taxon>Paniceae</taxon>
        <taxon>Panicinae</taxon>
        <taxon>Panicum</taxon>
        <taxon>Panicum sect. Hiantes</taxon>
    </lineage>
</organism>
<evidence type="ECO:0000313" key="2">
    <source>
        <dbReference type="EMBL" id="KAG2606961.1"/>
    </source>
</evidence>